<dbReference type="Proteomes" id="UP000006462">
    <property type="component" value="Unassembled WGS sequence"/>
</dbReference>
<organism evidence="2 3">
    <name type="scientific">Pyramidobacter piscolens W5455</name>
    <dbReference type="NCBI Taxonomy" id="352165"/>
    <lineage>
        <taxon>Bacteria</taxon>
        <taxon>Thermotogati</taxon>
        <taxon>Synergistota</taxon>
        <taxon>Synergistia</taxon>
        <taxon>Synergistales</taxon>
        <taxon>Dethiosulfovibrionaceae</taxon>
        <taxon>Pyramidobacter</taxon>
    </lineage>
</organism>
<name>A0ABP2HY84_9BACT</name>
<dbReference type="InterPro" id="IPR030678">
    <property type="entry name" value="Peptide/Ni-bd"/>
</dbReference>
<comment type="caution">
    <text evidence="2">The sequence shown here is derived from an EMBL/GenBank/DDBJ whole genome shotgun (WGS) entry which is preliminary data.</text>
</comment>
<dbReference type="EMBL" id="ADFP01000001">
    <property type="protein sequence ID" value="EFB92072.1"/>
    <property type="molecule type" value="Genomic_DNA"/>
</dbReference>
<feature type="domain" description="Solute-binding protein family 5" evidence="1">
    <location>
        <begin position="77"/>
        <end position="431"/>
    </location>
</feature>
<sequence>MKGYVRFLSFGIALLALTSPVGRLEAAPRGVPVASELVVAGSEIACGVDPTVYPAADYLLNMGAAEILFKAGADGIIRPSLAKEAIQLDEHSWEIRLRPEAVFWSGTPVTAEAVVASLMRSKELDMKANPYLKGMTFSAAGRDTIRVVTDAANVDIAENLSYPQLVIHNTAAPYTYNGVSSADYTGMYRIVSFEPSRRMVFEKNENYWGTKPEIQRVIHEQIGDSDARVMAALSGQYHVVMDIDRTAYKQFDENAASHIVMVPGAQTMTIYLNAEKDALRDERVRRALSWGLDRRELILLGMEGLSEPVTTWLGANPAYADIKNAFFDSYDPKKAAALLDEAGWLLGDDGYRRKDGAALAMTVRSFRNDKALGEAVQIQWRRLGVNVSVRHGDYSLMSDAYKSGDWDGAIEGWGTFGNILGFLNTQYGASGAANYGRYRDDRVDELLSRLAAAGDREERGKIARELSLHIAEKSPAVYICPRPQITAVSNNLQGFVPHFRQFENVVNANLRIVK</sequence>
<evidence type="ECO:0000259" key="1">
    <source>
        <dbReference type="Pfam" id="PF00496"/>
    </source>
</evidence>
<dbReference type="Gene3D" id="3.40.190.10">
    <property type="entry name" value="Periplasmic binding protein-like II"/>
    <property type="match status" value="1"/>
</dbReference>
<keyword evidence="3" id="KW-1185">Reference proteome</keyword>
<dbReference type="InterPro" id="IPR000914">
    <property type="entry name" value="SBP_5_dom"/>
</dbReference>
<evidence type="ECO:0000313" key="3">
    <source>
        <dbReference type="Proteomes" id="UP000006462"/>
    </source>
</evidence>
<dbReference type="PIRSF" id="PIRSF002741">
    <property type="entry name" value="MppA"/>
    <property type="match status" value="1"/>
</dbReference>
<dbReference type="Pfam" id="PF00496">
    <property type="entry name" value="SBP_bac_5"/>
    <property type="match status" value="1"/>
</dbReference>
<reference evidence="2 3" key="1">
    <citation type="submission" date="2009-12" db="EMBL/GenBank/DDBJ databases">
        <authorList>
            <person name="Shrivastava S."/>
            <person name="Madupu R."/>
            <person name="Durkin A.S."/>
            <person name="Torralba M."/>
            <person name="Methe B."/>
            <person name="Sutton G.G."/>
            <person name="Strausberg R.L."/>
            <person name="Nelson K.E."/>
        </authorList>
    </citation>
    <scope>NUCLEOTIDE SEQUENCE [LARGE SCALE GENOMIC DNA]</scope>
    <source>
        <strain evidence="2 3">W5455</strain>
    </source>
</reference>
<dbReference type="InterPro" id="IPR039424">
    <property type="entry name" value="SBP_5"/>
</dbReference>
<dbReference type="Gene3D" id="3.10.105.10">
    <property type="entry name" value="Dipeptide-binding Protein, Domain 3"/>
    <property type="match status" value="1"/>
</dbReference>
<evidence type="ECO:0000313" key="2">
    <source>
        <dbReference type="EMBL" id="EFB92072.1"/>
    </source>
</evidence>
<dbReference type="PANTHER" id="PTHR30290">
    <property type="entry name" value="PERIPLASMIC BINDING COMPONENT OF ABC TRANSPORTER"/>
    <property type="match status" value="1"/>
</dbReference>
<accession>A0ABP2HY84</accession>
<gene>
    <name evidence="2" type="ORF">HMPREF7215_2505</name>
</gene>
<protein>
    <submittedName>
        <fullName evidence="2">ABC transporter, substrate-binding protein, family 5</fullName>
    </submittedName>
</protein>
<dbReference type="SUPFAM" id="SSF53850">
    <property type="entry name" value="Periplasmic binding protein-like II"/>
    <property type="match status" value="1"/>
</dbReference>
<proteinExistence type="predicted"/>
<dbReference type="PANTHER" id="PTHR30290:SF81">
    <property type="entry name" value="OLIGOPEPTIDE-BINDING PROTEIN OPPA"/>
    <property type="match status" value="1"/>
</dbReference>